<sequence length="75" mass="9146">MQMINGPMRVYYVQCRIPSNNIDSWNTFQFYKDFLNYFNYLTSKHFEYVFLLNYLCHQPTKVAKSCHFAEKVTEK</sequence>
<proteinExistence type="predicted"/>
<organism evidence="1 2">
    <name type="scientific">Phaseolus coccineus</name>
    <name type="common">Scarlet runner bean</name>
    <name type="synonym">Phaseolus multiflorus</name>
    <dbReference type="NCBI Taxonomy" id="3886"/>
    <lineage>
        <taxon>Eukaryota</taxon>
        <taxon>Viridiplantae</taxon>
        <taxon>Streptophyta</taxon>
        <taxon>Embryophyta</taxon>
        <taxon>Tracheophyta</taxon>
        <taxon>Spermatophyta</taxon>
        <taxon>Magnoliopsida</taxon>
        <taxon>eudicotyledons</taxon>
        <taxon>Gunneridae</taxon>
        <taxon>Pentapetalae</taxon>
        <taxon>rosids</taxon>
        <taxon>fabids</taxon>
        <taxon>Fabales</taxon>
        <taxon>Fabaceae</taxon>
        <taxon>Papilionoideae</taxon>
        <taxon>50 kb inversion clade</taxon>
        <taxon>NPAAA clade</taxon>
        <taxon>indigoferoid/millettioid clade</taxon>
        <taxon>Phaseoleae</taxon>
        <taxon>Phaseolus</taxon>
    </lineage>
</organism>
<gene>
    <name evidence="1" type="ORF">VNO80_15309</name>
</gene>
<evidence type="ECO:0000313" key="2">
    <source>
        <dbReference type="Proteomes" id="UP001374584"/>
    </source>
</evidence>
<keyword evidence="2" id="KW-1185">Reference proteome</keyword>
<comment type="caution">
    <text evidence="1">The sequence shown here is derived from an EMBL/GenBank/DDBJ whole genome shotgun (WGS) entry which is preliminary data.</text>
</comment>
<dbReference type="Proteomes" id="UP001374584">
    <property type="component" value="Unassembled WGS sequence"/>
</dbReference>
<dbReference type="AlphaFoldDB" id="A0AAN9R6W5"/>
<name>A0AAN9R6W5_PHACN</name>
<accession>A0AAN9R6W5</accession>
<dbReference type="EMBL" id="JAYMYR010000006">
    <property type="protein sequence ID" value="KAK7356043.1"/>
    <property type="molecule type" value="Genomic_DNA"/>
</dbReference>
<reference evidence="1 2" key="1">
    <citation type="submission" date="2024-01" db="EMBL/GenBank/DDBJ databases">
        <title>The genomes of 5 underutilized Papilionoideae crops provide insights into root nodulation and disease resistanc.</title>
        <authorList>
            <person name="Jiang F."/>
        </authorList>
    </citation>
    <scope>NUCLEOTIDE SEQUENCE [LARGE SCALE GENOMIC DNA]</scope>
    <source>
        <strain evidence="1">JINMINGXINNONG_FW02</strain>
        <tissue evidence="1">Leaves</tissue>
    </source>
</reference>
<evidence type="ECO:0000313" key="1">
    <source>
        <dbReference type="EMBL" id="KAK7356043.1"/>
    </source>
</evidence>
<protein>
    <submittedName>
        <fullName evidence="1">Uncharacterized protein</fullName>
    </submittedName>
</protein>